<name>A0A5C7VNL3_9PROT</name>
<dbReference type="EMBL" id="SSFX01000082">
    <property type="protein sequence ID" value="TXI27207.1"/>
    <property type="molecule type" value="Genomic_DNA"/>
</dbReference>
<protein>
    <submittedName>
        <fullName evidence="2">DUF4214 domain-containing protein</fullName>
    </submittedName>
</protein>
<evidence type="ECO:0000259" key="1">
    <source>
        <dbReference type="Pfam" id="PF13946"/>
    </source>
</evidence>
<gene>
    <name evidence="2" type="ORF">E6Q60_10350</name>
</gene>
<comment type="caution">
    <text evidence="2">The sequence shown here is derived from an EMBL/GenBank/DDBJ whole genome shotgun (WGS) entry which is preliminary data.</text>
</comment>
<dbReference type="AlphaFoldDB" id="A0A5C7VNL3"/>
<proteinExistence type="predicted"/>
<dbReference type="Proteomes" id="UP000321055">
    <property type="component" value="Unassembled WGS sequence"/>
</dbReference>
<dbReference type="Pfam" id="PF13946">
    <property type="entry name" value="DUF4214"/>
    <property type="match status" value="1"/>
</dbReference>
<sequence>MQGGRADVHLEFSGDRLELTQLSDGAMFSLKNAEMIAFDNHETVVIAHNQTEGILARLVHSFLNRDATVEEWQSGQKALEDQINHDSILDWLQQHAGLQNLSDTDYVQTIYTRTLGRSATGDELNLQLSRLESHQVDRSWLTVEIAQSGEAATHLVGSVLLQDGWV</sequence>
<reference evidence="2 3" key="1">
    <citation type="submission" date="2018-09" db="EMBL/GenBank/DDBJ databases">
        <title>Metagenome Assembled Genomes from an Advanced Water Purification Facility.</title>
        <authorList>
            <person name="Stamps B.W."/>
            <person name="Spear J.R."/>
        </authorList>
    </citation>
    <scope>NUCLEOTIDE SEQUENCE [LARGE SCALE GENOMIC DNA]</scope>
    <source>
        <strain evidence="2">Bin_54_1</strain>
    </source>
</reference>
<accession>A0A5C7VNL3</accession>
<evidence type="ECO:0000313" key="2">
    <source>
        <dbReference type="EMBL" id="TXI27207.1"/>
    </source>
</evidence>
<feature type="domain" description="DUF4214" evidence="1">
    <location>
        <begin position="99"/>
        <end position="154"/>
    </location>
</feature>
<organism evidence="2 3">
    <name type="scientific">Nitrosomonas oligotropha</name>
    <dbReference type="NCBI Taxonomy" id="42354"/>
    <lineage>
        <taxon>Bacteria</taxon>
        <taxon>Pseudomonadati</taxon>
        <taxon>Pseudomonadota</taxon>
        <taxon>Betaproteobacteria</taxon>
        <taxon>Nitrosomonadales</taxon>
        <taxon>Nitrosomonadaceae</taxon>
        <taxon>Nitrosomonas</taxon>
    </lineage>
</organism>
<dbReference type="InterPro" id="IPR025282">
    <property type="entry name" value="DUF4214"/>
</dbReference>
<evidence type="ECO:0000313" key="3">
    <source>
        <dbReference type="Proteomes" id="UP000321055"/>
    </source>
</evidence>